<accession>A0A3S2W319</accession>
<gene>
    <name evidence="3" type="ORF">EOI86_18530</name>
</gene>
<dbReference type="Proteomes" id="UP000287447">
    <property type="component" value="Unassembled WGS sequence"/>
</dbReference>
<evidence type="ECO:0000313" key="3">
    <source>
        <dbReference type="EMBL" id="RVU34839.1"/>
    </source>
</evidence>
<reference evidence="4" key="1">
    <citation type="submission" date="2019-01" db="EMBL/GenBank/DDBJ databases">
        <title>Gri0909 isolated from a small marine red alga.</title>
        <authorList>
            <person name="Kim J."/>
            <person name="Jeong S.E."/>
            <person name="Jeon C.O."/>
        </authorList>
    </citation>
    <scope>NUCLEOTIDE SEQUENCE [LARGE SCALE GENOMIC DNA]</scope>
    <source>
        <strain evidence="4">Gri0909</strain>
    </source>
</reference>
<dbReference type="RefSeq" id="WP_127767042.1">
    <property type="nucleotide sequence ID" value="NZ_SADE01000003.1"/>
</dbReference>
<keyword evidence="4" id="KW-1185">Reference proteome</keyword>
<evidence type="ECO:0000313" key="4">
    <source>
        <dbReference type="Proteomes" id="UP000287447"/>
    </source>
</evidence>
<dbReference type="AlphaFoldDB" id="A0A3S2W319"/>
<sequence>MKSLFLNFTAACALTASLSACSLWEDEPPAPLPPPPVGVTPGQPGITGVVTAPAPQTPAQPPAQTAPQPSLQTAPVGSVTTGSIPQSTDPRNFAPPYPVRMAFIWYDLPGLNGQDFFETRVLLRASGNTTQMSFPLAYLGLNCDGLIQYDANRDPNMIGGDFRIACSDGSSIEGVIVPVSGQPAINGQGVDQYGRSVIFAIQMDEG</sequence>
<dbReference type="PROSITE" id="PS51257">
    <property type="entry name" value="PROKAR_LIPOPROTEIN"/>
    <property type="match status" value="1"/>
</dbReference>
<feature type="compositionally biased region" description="Low complexity" evidence="1">
    <location>
        <begin position="62"/>
        <end position="75"/>
    </location>
</feature>
<feature type="region of interest" description="Disordered" evidence="1">
    <location>
        <begin position="52"/>
        <end position="92"/>
    </location>
</feature>
<organism evidence="3 4">
    <name type="scientific">Hwanghaeella grinnelliae</name>
    <dbReference type="NCBI Taxonomy" id="2500179"/>
    <lineage>
        <taxon>Bacteria</taxon>
        <taxon>Pseudomonadati</taxon>
        <taxon>Pseudomonadota</taxon>
        <taxon>Alphaproteobacteria</taxon>
        <taxon>Rhodospirillales</taxon>
        <taxon>Rhodospirillaceae</taxon>
        <taxon>Hwanghaeella</taxon>
    </lineage>
</organism>
<keyword evidence="2" id="KW-0732">Signal</keyword>
<feature type="chain" id="PRO_5018640303" description="Lipoprotein" evidence="2">
    <location>
        <begin position="23"/>
        <end position="206"/>
    </location>
</feature>
<comment type="caution">
    <text evidence="3">The sequence shown here is derived from an EMBL/GenBank/DDBJ whole genome shotgun (WGS) entry which is preliminary data.</text>
</comment>
<evidence type="ECO:0008006" key="5">
    <source>
        <dbReference type="Google" id="ProtNLM"/>
    </source>
</evidence>
<evidence type="ECO:0000256" key="2">
    <source>
        <dbReference type="SAM" id="SignalP"/>
    </source>
</evidence>
<name>A0A3S2W319_9PROT</name>
<feature type="compositionally biased region" description="Polar residues" evidence="1">
    <location>
        <begin position="78"/>
        <end position="90"/>
    </location>
</feature>
<protein>
    <recommendedName>
        <fullName evidence="5">Lipoprotein</fullName>
    </recommendedName>
</protein>
<dbReference type="EMBL" id="SADE01000003">
    <property type="protein sequence ID" value="RVU34839.1"/>
    <property type="molecule type" value="Genomic_DNA"/>
</dbReference>
<feature type="signal peptide" evidence="2">
    <location>
        <begin position="1"/>
        <end position="22"/>
    </location>
</feature>
<evidence type="ECO:0000256" key="1">
    <source>
        <dbReference type="SAM" id="MobiDB-lite"/>
    </source>
</evidence>
<proteinExistence type="predicted"/>